<sequence>MKEVVKKLYSPLGIVGIAVYTVYLFLVIVGEKEWSNILNPLITFFVAIFVMPKKFLRKRWILIPWTILIMFCFVTFFYRLFSHIKYYI</sequence>
<keyword evidence="1" id="KW-1133">Transmembrane helix</keyword>
<keyword evidence="1" id="KW-0812">Transmembrane</keyword>
<dbReference type="Proteomes" id="UP000284416">
    <property type="component" value="Unassembled WGS sequence"/>
</dbReference>
<protein>
    <submittedName>
        <fullName evidence="2">Uncharacterized protein</fullName>
    </submittedName>
</protein>
<reference evidence="2 3" key="1">
    <citation type="journal article" date="2017" name="Int. J. Syst. Evol. Microbiol.">
        <title>Bacillus notoginsengisoli sp. nov., a novel bacterium isolated from the rhizosphere of Panax notoginseng.</title>
        <authorList>
            <person name="Zhang M.Y."/>
            <person name="Cheng J."/>
            <person name="Cai Y."/>
            <person name="Zhang T.Y."/>
            <person name="Wu Y.Y."/>
            <person name="Manikprabhu D."/>
            <person name="Li W.J."/>
            <person name="Zhang Y.X."/>
        </authorList>
    </citation>
    <scope>NUCLEOTIDE SEQUENCE [LARGE SCALE GENOMIC DNA]</scope>
    <source>
        <strain evidence="2 3">JCM 30743</strain>
    </source>
</reference>
<accession>A0A417Z0J6</accession>
<feature type="transmembrane region" description="Helical" evidence="1">
    <location>
        <begin position="62"/>
        <end position="81"/>
    </location>
</feature>
<evidence type="ECO:0000313" key="3">
    <source>
        <dbReference type="Proteomes" id="UP000284416"/>
    </source>
</evidence>
<name>A0A417Z0J6_9BACI</name>
<keyword evidence="3" id="KW-1185">Reference proteome</keyword>
<gene>
    <name evidence="2" type="ORF">D1B31_01865</name>
</gene>
<evidence type="ECO:0000313" key="2">
    <source>
        <dbReference type="EMBL" id="RHW43431.1"/>
    </source>
</evidence>
<organism evidence="2 3">
    <name type="scientific">Neobacillus notoginsengisoli</name>
    <dbReference type="NCBI Taxonomy" id="1578198"/>
    <lineage>
        <taxon>Bacteria</taxon>
        <taxon>Bacillati</taxon>
        <taxon>Bacillota</taxon>
        <taxon>Bacilli</taxon>
        <taxon>Bacillales</taxon>
        <taxon>Bacillaceae</taxon>
        <taxon>Neobacillus</taxon>
    </lineage>
</organism>
<feature type="transmembrane region" description="Helical" evidence="1">
    <location>
        <begin position="34"/>
        <end position="50"/>
    </location>
</feature>
<feature type="transmembrane region" description="Helical" evidence="1">
    <location>
        <begin position="12"/>
        <end position="28"/>
    </location>
</feature>
<dbReference type="EMBL" id="QWEG01000001">
    <property type="protein sequence ID" value="RHW43431.1"/>
    <property type="molecule type" value="Genomic_DNA"/>
</dbReference>
<dbReference type="AlphaFoldDB" id="A0A417Z0J6"/>
<proteinExistence type="predicted"/>
<evidence type="ECO:0000256" key="1">
    <source>
        <dbReference type="SAM" id="Phobius"/>
    </source>
</evidence>
<comment type="caution">
    <text evidence="2">The sequence shown here is derived from an EMBL/GenBank/DDBJ whole genome shotgun (WGS) entry which is preliminary data.</text>
</comment>
<keyword evidence="1" id="KW-0472">Membrane</keyword>